<reference evidence="3" key="1">
    <citation type="submission" date="2021-03" db="EMBL/GenBank/DDBJ databases">
        <authorList>
            <person name="Sun Q."/>
        </authorList>
    </citation>
    <scope>NUCLEOTIDE SEQUENCE</scope>
    <source>
        <strain evidence="3">CCM 8862</strain>
    </source>
</reference>
<comment type="caution">
    <text evidence="3">The sequence shown here is derived from an EMBL/GenBank/DDBJ whole genome shotgun (WGS) entry which is preliminary data.</text>
</comment>
<keyword evidence="1" id="KW-0812">Transmembrane</keyword>
<dbReference type="EMBL" id="JAFLEQ010000018">
    <property type="protein sequence ID" value="MBN9645311.1"/>
    <property type="molecule type" value="Genomic_DNA"/>
</dbReference>
<keyword evidence="1" id="KW-0472">Membrane</keyword>
<evidence type="ECO:0000256" key="2">
    <source>
        <dbReference type="SAM" id="SignalP"/>
    </source>
</evidence>
<evidence type="ECO:0000313" key="4">
    <source>
        <dbReference type="Proteomes" id="UP000664332"/>
    </source>
</evidence>
<organism evidence="3 4">
    <name type="scientific">Corynebacterium mendelii</name>
    <dbReference type="NCBI Taxonomy" id="2765362"/>
    <lineage>
        <taxon>Bacteria</taxon>
        <taxon>Bacillati</taxon>
        <taxon>Actinomycetota</taxon>
        <taxon>Actinomycetes</taxon>
        <taxon>Mycobacteriales</taxon>
        <taxon>Corynebacteriaceae</taxon>
        <taxon>Corynebacterium</taxon>
    </lineage>
</organism>
<evidence type="ECO:0000313" key="3">
    <source>
        <dbReference type="EMBL" id="MBN9645311.1"/>
    </source>
</evidence>
<proteinExistence type="predicted"/>
<evidence type="ECO:0000256" key="1">
    <source>
        <dbReference type="SAM" id="Phobius"/>
    </source>
</evidence>
<feature type="transmembrane region" description="Helical" evidence="1">
    <location>
        <begin position="105"/>
        <end position="131"/>
    </location>
</feature>
<dbReference type="Proteomes" id="UP000664332">
    <property type="component" value="Unassembled WGS sequence"/>
</dbReference>
<feature type="chain" id="PRO_5037252821" description="Or membrane protein" evidence="2">
    <location>
        <begin position="28"/>
        <end position="141"/>
    </location>
</feature>
<gene>
    <name evidence="3" type="ORF">JZY06_11910</name>
</gene>
<sequence length="141" mass="14969">MRSIRRAAIAGATAATLILGAANVATANENTTDKDSNKSTSSVSKDLKYIVNPPKEMKNGEKREGGAKNLSARIGSVLEADQPANGARLFGSTQDYKQEPKWAKAMLAVTYIGAIGSILGLVVFPAYNFLLANGMLPWSPR</sequence>
<keyword evidence="1" id="KW-1133">Transmembrane helix</keyword>
<keyword evidence="2" id="KW-0732">Signal</keyword>
<accession>A0A939E2I0</accession>
<name>A0A939E2I0_9CORY</name>
<feature type="signal peptide" evidence="2">
    <location>
        <begin position="1"/>
        <end position="27"/>
    </location>
</feature>
<keyword evidence="4" id="KW-1185">Reference proteome</keyword>
<protein>
    <recommendedName>
        <fullName evidence="5">Or membrane protein</fullName>
    </recommendedName>
</protein>
<dbReference type="AlphaFoldDB" id="A0A939E2I0"/>
<evidence type="ECO:0008006" key="5">
    <source>
        <dbReference type="Google" id="ProtNLM"/>
    </source>
</evidence>
<dbReference type="RefSeq" id="WP_207279794.1">
    <property type="nucleotide sequence ID" value="NZ_JAFLEQ010000018.1"/>
</dbReference>